<evidence type="ECO:0000256" key="1">
    <source>
        <dbReference type="ARBA" id="ARBA00022490"/>
    </source>
</evidence>
<dbReference type="Ensembl" id="ENSSANT00000012025.1">
    <property type="protein sequence ID" value="ENSSANP00000011226.1"/>
    <property type="gene ID" value="ENSSANG00000005703.1"/>
</dbReference>
<keyword evidence="2" id="KW-0396">Initiation factor</keyword>
<keyword evidence="5" id="KW-1185">Reference proteome</keyword>
<dbReference type="GO" id="GO:0003743">
    <property type="term" value="F:translation initiation factor activity"/>
    <property type="evidence" value="ECO:0007669"/>
    <property type="project" value="UniProtKB-KW"/>
</dbReference>
<name>A0A671KX21_9TELE</name>
<reference evidence="4" key="2">
    <citation type="submission" date="2025-09" db="UniProtKB">
        <authorList>
            <consortium name="Ensembl"/>
        </authorList>
    </citation>
    <scope>IDENTIFICATION</scope>
</reference>
<dbReference type="PANTHER" id="PTHR13242:SF0">
    <property type="entry name" value="EUKARYOTIC TRANSLATION INITIATION FACTOR 3 SUBUNIT L"/>
    <property type="match status" value="1"/>
</dbReference>
<dbReference type="AlphaFoldDB" id="A0A671KX21"/>
<sequence length="347" mass="40232">MSDLLKYQTVSFKLSFCLQYDPYNCPGDYDYHTGDPKADLAYERQYEHQQTYHVIPEVIKNFLQYFHKTISDLIDQKVYELQANRVSSESIEQKIYEIQDVYENSWNKLTERFFKTSPWPEAEAIASLVGNDAVFLILYKELYYRHIYAKVSGGPTLDQRFESYYNYCNLFNYILNADGPAPLELPNQWLWDIIDEFIYQFQSFSQYRCKTAKKSEEEIEFLRNNPKIWNVHSVLNVLHSLVDKSNINGQLEVYTSGGDPESVSGGIAEASLSAGRLLSGHQSPGEHRAQQEEHVFTCARVSDHHLLLCGFRVSDDETLSGCYSCLRQHPAVHPEDQKHVPENHLQV</sequence>
<organism evidence="4 5">
    <name type="scientific">Sinocyclocheilus anshuiensis</name>
    <dbReference type="NCBI Taxonomy" id="1608454"/>
    <lineage>
        <taxon>Eukaryota</taxon>
        <taxon>Metazoa</taxon>
        <taxon>Chordata</taxon>
        <taxon>Craniata</taxon>
        <taxon>Vertebrata</taxon>
        <taxon>Euteleostomi</taxon>
        <taxon>Actinopterygii</taxon>
        <taxon>Neopterygii</taxon>
        <taxon>Teleostei</taxon>
        <taxon>Ostariophysi</taxon>
        <taxon>Cypriniformes</taxon>
        <taxon>Cyprinidae</taxon>
        <taxon>Cyprininae</taxon>
        <taxon>Sinocyclocheilus</taxon>
    </lineage>
</organism>
<dbReference type="PANTHER" id="PTHR13242">
    <property type="entry name" value="EUKARYOTIC TRANSLATION INITIATION FACTOR 3"/>
    <property type="match status" value="1"/>
</dbReference>
<evidence type="ECO:0000313" key="4">
    <source>
        <dbReference type="Ensembl" id="ENSSANP00000011226.1"/>
    </source>
</evidence>
<dbReference type="InterPro" id="IPR019382">
    <property type="entry name" value="eIF3l"/>
</dbReference>
<reference evidence="4" key="1">
    <citation type="submission" date="2025-08" db="UniProtKB">
        <authorList>
            <consortium name="Ensembl"/>
        </authorList>
    </citation>
    <scope>IDENTIFICATION</scope>
</reference>
<keyword evidence="1" id="KW-0963">Cytoplasm</keyword>
<gene>
    <name evidence="4" type="primary">LOC107679167</name>
</gene>
<proteinExistence type="predicted"/>
<accession>A0A671KX21</accession>
<evidence type="ECO:0000256" key="2">
    <source>
        <dbReference type="ARBA" id="ARBA00022540"/>
    </source>
</evidence>
<keyword evidence="3" id="KW-0648">Protein biosynthesis</keyword>
<dbReference type="Pfam" id="PF10255">
    <property type="entry name" value="Paf67"/>
    <property type="match status" value="1"/>
</dbReference>
<evidence type="ECO:0000256" key="3">
    <source>
        <dbReference type="ARBA" id="ARBA00022917"/>
    </source>
</evidence>
<protein>
    <submittedName>
        <fullName evidence="4">Eukaryotic translation initiation factor 3 subunit L</fullName>
    </submittedName>
</protein>
<evidence type="ECO:0000313" key="5">
    <source>
        <dbReference type="Proteomes" id="UP000472260"/>
    </source>
</evidence>
<dbReference type="Proteomes" id="UP000472260">
    <property type="component" value="Unassembled WGS sequence"/>
</dbReference>
<dbReference type="GO" id="GO:0005852">
    <property type="term" value="C:eukaryotic translation initiation factor 3 complex"/>
    <property type="evidence" value="ECO:0007669"/>
    <property type="project" value="InterPro"/>
</dbReference>